<comment type="caution">
    <text evidence="1">The sequence shown here is derived from an EMBL/GenBank/DDBJ whole genome shotgun (WGS) entry which is preliminary data.</text>
</comment>
<reference evidence="1" key="1">
    <citation type="submission" date="2019-08" db="EMBL/GenBank/DDBJ databases">
        <authorList>
            <person name="Kucharzyk K."/>
            <person name="Murdoch R.W."/>
            <person name="Higgins S."/>
            <person name="Loffler F."/>
        </authorList>
    </citation>
    <scope>NUCLEOTIDE SEQUENCE</scope>
</reference>
<dbReference type="EMBL" id="VSSQ01056733">
    <property type="protein sequence ID" value="MPN10573.1"/>
    <property type="molecule type" value="Genomic_DNA"/>
</dbReference>
<organism evidence="1">
    <name type="scientific">bioreactor metagenome</name>
    <dbReference type="NCBI Taxonomy" id="1076179"/>
    <lineage>
        <taxon>unclassified sequences</taxon>
        <taxon>metagenomes</taxon>
        <taxon>ecological metagenomes</taxon>
    </lineage>
</organism>
<evidence type="ECO:0000313" key="1">
    <source>
        <dbReference type="EMBL" id="MPN10573.1"/>
    </source>
</evidence>
<name>A0A645FDW2_9ZZZZ</name>
<proteinExistence type="predicted"/>
<gene>
    <name evidence="1" type="ORF">SDC9_157868</name>
</gene>
<dbReference type="AlphaFoldDB" id="A0A645FDW2"/>
<protein>
    <submittedName>
        <fullName evidence="1">Uncharacterized protein</fullName>
    </submittedName>
</protein>
<accession>A0A645FDW2</accession>
<sequence>MRVSALLVVLLLGNYLWSAVGTWRGNYLEYSRIADERDRVKAENTLLNSKLRTLDKEQRELTRVVALSAGEAEVLAKLAALTSILPSNVMVSSLRWSESSLDLMLQSEAENLDLPALLRKLPYWKIAQLQQRRMGDTVTMITLKLQPAREEAK</sequence>